<evidence type="ECO:0000313" key="2">
    <source>
        <dbReference type="Proteomes" id="UP000499080"/>
    </source>
</evidence>
<accession>A0A4Y2DIR9</accession>
<reference evidence="1 2" key="1">
    <citation type="journal article" date="2019" name="Sci. Rep.">
        <title>Orb-weaving spider Araneus ventricosus genome elucidates the spidroin gene catalogue.</title>
        <authorList>
            <person name="Kono N."/>
            <person name="Nakamura H."/>
            <person name="Ohtoshi R."/>
            <person name="Moran D.A.P."/>
            <person name="Shinohara A."/>
            <person name="Yoshida Y."/>
            <person name="Fujiwara M."/>
            <person name="Mori M."/>
            <person name="Tomita M."/>
            <person name="Arakawa K."/>
        </authorList>
    </citation>
    <scope>NUCLEOTIDE SEQUENCE [LARGE SCALE GENOMIC DNA]</scope>
</reference>
<comment type="caution">
    <text evidence="1">The sequence shown here is derived from an EMBL/GenBank/DDBJ whole genome shotgun (WGS) entry which is preliminary data.</text>
</comment>
<dbReference type="EMBL" id="BGPR01000366">
    <property type="protein sequence ID" value="GBM15926.1"/>
    <property type="molecule type" value="Genomic_DNA"/>
</dbReference>
<sequence>MIWRATASTERIFWRSLAKFGSCANKPQNNQPTGGSSVELGFEPGTLRLKRRDLTTRPPRPSLHLKFRPKQVWSAHRIAKRQLSDIPHTKKN</sequence>
<proteinExistence type="predicted"/>
<name>A0A4Y2DIR9_ARAVE</name>
<evidence type="ECO:0000313" key="1">
    <source>
        <dbReference type="EMBL" id="GBM15926.1"/>
    </source>
</evidence>
<dbReference type="Proteomes" id="UP000499080">
    <property type="component" value="Unassembled WGS sequence"/>
</dbReference>
<organism evidence="1 2">
    <name type="scientific">Araneus ventricosus</name>
    <name type="common">Orbweaver spider</name>
    <name type="synonym">Epeira ventricosa</name>
    <dbReference type="NCBI Taxonomy" id="182803"/>
    <lineage>
        <taxon>Eukaryota</taxon>
        <taxon>Metazoa</taxon>
        <taxon>Ecdysozoa</taxon>
        <taxon>Arthropoda</taxon>
        <taxon>Chelicerata</taxon>
        <taxon>Arachnida</taxon>
        <taxon>Araneae</taxon>
        <taxon>Araneomorphae</taxon>
        <taxon>Entelegynae</taxon>
        <taxon>Araneoidea</taxon>
        <taxon>Araneidae</taxon>
        <taxon>Araneus</taxon>
    </lineage>
</organism>
<dbReference type="AlphaFoldDB" id="A0A4Y2DIR9"/>
<protein>
    <submittedName>
        <fullName evidence="1">Uncharacterized protein</fullName>
    </submittedName>
</protein>
<keyword evidence="2" id="KW-1185">Reference proteome</keyword>
<gene>
    <name evidence="1" type="ORF">AVEN_270596_1</name>
</gene>